<dbReference type="SUPFAM" id="SSF75138">
    <property type="entry name" value="HprK N-terminal domain-like"/>
    <property type="match status" value="1"/>
</dbReference>
<dbReference type="SUPFAM" id="SSF54637">
    <property type="entry name" value="Thioesterase/thiol ester dehydrase-isomerase"/>
    <property type="match status" value="1"/>
</dbReference>
<dbReference type="Gene3D" id="1.10.10.10">
    <property type="entry name" value="Winged helix-like DNA-binding domain superfamily/Winged helix DNA-binding domain"/>
    <property type="match status" value="1"/>
</dbReference>
<dbReference type="SMART" id="SM00116">
    <property type="entry name" value="CBS"/>
    <property type="match status" value="1"/>
</dbReference>
<dbReference type="InterPro" id="IPR006683">
    <property type="entry name" value="Thioestr_dom"/>
</dbReference>
<dbReference type="SUPFAM" id="SSF54631">
    <property type="entry name" value="CBS-domain pair"/>
    <property type="match status" value="1"/>
</dbReference>
<evidence type="ECO:0000256" key="2">
    <source>
        <dbReference type="PROSITE-ProRule" id="PRU00703"/>
    </source>
</evidence>
<dbReference type="SUPFAM" id="SSF46785">
    <property type="entry name" value="Winged helix' DNA-binding domain"/>
    <property type="match status" value="1"/>
</dbReference>
<sequence length="432" mass="48069">MSKHQEVIDYIRGLKEGNRISVRSVAEEIGVSEGTAYKAIKDAEKLGIVTTIPRVGTVRVERIDKRSLENLTCNEVVNIVMGNVLGGKAGLYKSINNFVIGAMTIDAMGRYLGPNDLLIAGNRDESHKLALENQCAVLITGGFGCSDYVKRLADRKQLPIISCQYDTFTTATLINNAISQRQIKSDIILAEDIMKTNFLFLDNTSRVGELKKASSITGERYFYIIDEKGKLVGSVVYEQDKFKSDEDLVTSYIDKNLICVNTKTSVSYAGHLILKDDLDRLPVLEGRRMVGILLKKDIEKALRSIGTRATTNQTIEDLLTRSFEKEKIDKGIIYRGKILPEMLNKLGVASWSILNFIISITGISALKAHKIYNIVVEAFNVIFIKPLEMDVYIEAQAEIIDLGRNSAKVEISLTKDNELIGKAYLVTKMLGK</sequence>
<dbReference type="Gene3D" id="3.10.580.10">
    <property type="entry name" value="CBS-domain"/>
    <property type="match status" value="1"/>
</dbReference>
<dbReference type="Pfam" id="PF03061">
    <property type="entry name" value="4HBT"/>
    <property type="match status" value="1"/>
</dbReference>
<dbReference type="OrthoDB" id="1790451at2"/>
<organism evidence="4 5">
    <name type="scientific">Clostridium cylindrosporum DSM 605</name>
    <dbReference type="NCBI Taxonomy" id="1121307"/>
    <lineage>
        <taxon>Bacteria</taxon>
        <taxon>Bacillati</taxon>
        <taxon>Bacillota</taxon>
        <taxon>Clostridia</taxon>
        <taxon>Eubacteriales</taxon>
        <taxon>Clostridiaceae</taxon>
        <taxon>Clostridium</taxon>
    </lineage>
</organism>
<dbReference type="Pfam" id="PF00571">
    <property type="entry name" value="CBS"/>
    <property type="match status" value="1"/>
</dbReference>
<dbReference type="PATRIC" id="fig|1121307.3.peg.665"/>
<dbReference type="Proteomes" id="UP000036756">
    <property type="component" value="Unassembled WGS sequence"/>
</dbReference>
<dbReference type="PANTHER" id="PTHR43080:SF2">
    <property type="entry name" value="CBS DOMAIN-CONTAINING PROTEIN"/>
    <property type="match status" value="1"/>
</dbReference>
<keyword evidence="5" id="KW-1185">Reference proteome</keyword>
<keyword evidence="1 2" id="KW-0129">CBS domain</keyword>
<dbReference type="RefSeq" id="WP_048571452.1">
    <property type="nucleotide sequence ID" value="NZ_LFVU01000028.1"/>
</dbReference>
<evidence type="ECO:0000313" key="5">
    <source>
        <dbReference type="Proteomes" id="UP000036756"/>
    </source>
</evidence>
<gene>
    <name evidence="4" type="ORF">CLCY_1c03000</name>
</gene>
<dbReference type="InterPro" id="IPR046342">
    <property type="entry name" value="CBS_dom_sf"/>
</dbReference>
<proteinExistence type="predicted"/>
<dbReference type="InterPro" id="IPR029069">
    <property type="entry name" value="HotDog_dom_sf"/>
</dbReference>
<dbReference type="InterPro" id="IPR051257">
    <property type="entry name" value="Diverse_CBS-Domain"/>
</dbReference>
<dbReference type="InterPro" id="IPR028979">
    <property type="entry name" value="Ser_kin/Pase_Hpr-like_N_sf"/>
</dbReference>
<name>A0A0J8FZS7_CLOCY</name>
<reference evidence="4 5" key="1">
    <citation type="submission" date="2015-06" db="EMBL/GenBank/DDBJ databases">
        <title>Draft genome sequence of the purine-degrading Clostridium cylindrosporum HC-1 (DSM 605).</title>
        <authorList>
            <person name="Poehlein A."/>
            <person name="Schiel-Bengelsdorf B."/>
            <person name="Bengelsdorf F."/>
            <person name="Daniel R."/>
            <person name="Duerre P."/>
        </authorList>
    </citation>
    <scope>NUCLEOTIDE SEQUENCE [LARGE SCALE GENOMIC DNA]</scope>
    <source>
        <strain evidence="4 5">DSM 605</strain>
    </source>
</reference>
<dbReference type="InterPro" id="IPR010766">
    <property type="entry name" value="DRTGG"/>
</dbReference>
<dbReference type="InterPro" id="IPR036390">
    <property type="entry name" value="WH_DNA-bd_sf"/>
</dbReference>
<dbReference type="STRING" id="1121307.CLCY_1c03000"/>
<evidence type="ECO:0000256" key="1">
    <source>
        <dbReference type="ARBA" id="ARBA00023122"/>
    </source>
</evidence>
<dbReference type="PROSITE" id="PS51371">
    <property type="entry name" value="CBS"/>
    <property type="match status" value="1"/>
</dbReference>
<dbReference type="PANTHER" id="PTHR43080">
    <property type="entry name" value="CBS DOMAIN-CONTAINING PROTEIN CBSX3, MITOCHONDRIAL"/>
    <property type="match status" value="1"/>
</dbReference>
<dbReference type="Gene3D" id="3.10.129.10">
    <property type="entry name" value="Hotdog Thioesterase"/>
    <property type="match status" value="1"/>
</dbReference>
<evidence type="ECO:0000313" key="4">
    <source>
        <dbReference type="EMBL" id="KMT21066.1"/>
    </source>
</evidence>
<feature type="domain" description="CBS" evidence="3">
    <location>
        <begin position="253"/>
        <end position="310"/>
    </location>
</feature>
<comment type="caution">
    <text evidence="4">The sequence shown here is derived from an EMBL/GenBank/DDBJ whole genome shotgun (WGS) entry which is preliminary data.</text>
</comment>
<accession>A0A0J8FZS7</accession>
<dbReference type="EMBL" id="LFVU01000028">
    <property type="protein sequence ID" value="KMT21066.1"/>
    <property type="molecule type" value="Genomic_DNA"/>
</dbReference>
<dbReference type="InterPro" id="IPR036388">
    <property type="entry name" value="WH-like_DNA-bd_sf"/>
</dbReference>
<dbReference type="Gene3D" id="3.40.1390.20">
    <property type="entry name" value="HprK N-terminal domain-like"/>
    <property type="match status" value="1"/>
</dbReference>
<evidence type="ECO:0000259" key="3">
    <source>
        <dbReference type="PROSITE" id="PS51371"/>
    </source>
</evidence>
<dbReference type="InterPro" id="IPR000644">
    <property type="entry name" value="CBS_dom"/>
</dbReference>
<protein>
    <submittedName>
        <fullName evidence="4">DRTGG domain protein</fullName>
    </submittedName>
</protein>
<dbReference type="AlphaFoldDB" id="A0A0J8FZS7"/>
<dbReference type="Pfam" id="PF07085">
    <property type="entry name" value="DRTGG"/>
    <property type="match status" value="1"/>
</dbReference>